<proteinExistence type="predicted"/>
<name>A0A563DB98_9FLAO</name>
<reference evidence="1 2" key="1">
    <citation type="submission" date="2019-02" db="EMBL/GenBank/DDBJ databases">
        <title>Apibacter muscae sp. nov.: a novel member of the house fly microbiota.</title>
        <authorList>
            <person name="Park R."/>
        </authorList>
    </citation>
    <scope>NUCLEOTIDE SEQUENCE [LARGE SCALE GENOMIC DNA]</scope>
    <source>
        <strain evidence="1 2">AL1</strain>
    </source>
</reference>
<sequence>MKYFIFILSILIFYECKTKDNKIIDYPKNFISDKINVFDFSKEPLWSQLPIRSDFSEVKYKKQVVDITFSKNIRKKINLYDLYYYSPLEKNKKLELYTLIGGWDNYQMIFLVSEINKQIVGFKILAEQSGDGGDFYGKNAIYKNGEFFSDFEERYSTFTCPIDTVTYHKKGKSRIWIDEKGKIYEDTLDIKYNYQILEKNPDCE</sequence>
<comment type="caution">
    <text evidence="1">The sequence shown here is derived from an EMBL/GenBank/DDBJ whole genome shotgun (WGS) entry which is preliminary data.</text>
</comment>
<dbReference type="Proteomes" id="UP000319499">
    <property type="component" value="Unassembled WGS sequence"/>
</dbReference>
<evidence type="ECO:0000313" key="1">
    <source>
        <dbReference type="EMBL" id="TWP27367.1"/>
    </source>
</evidence>
<dbReference type="EMBL" id="SELH01000023">
    <property type="protein sequence ID" value="TWP27367.1"/>
    <property type="molecule type" value="Genomic_DNA"/>
</dbReference>
<evidence type="ECO:0000313" key="2">
    <source>
        <dbReference type="Proteomes" id="UP000319499"/>
    </source>
</evidence>
<protein>
    <submittedName>
        <fullName evidence="1">Uncharacterized protein</fullName>
    </submittedName>
</protein>
<organism evidence="1 2">
    <name type="scientific">Apibacter muscae</name>
    <dbReference type="NCBI Taxonomy" id="2509004"/>
    <lineage>
        <taxon>Bacteria</taxon>
        <taxon>Pseudomonadati</taxon>
        <taxon>Bacteroidota</taxon>
        <taxon>Flavobacteriia</taxon>
        <taxon>Flavobacteriales</taxon>
        <taxon>Weeksellaceae</taxon>
        <taxon>Apibacter</taxon>
    </lineage>
</organism>
<keyword evidence="2" id="KW-1185">Reference proteome</keyword>
<accession>A0A563DB98</accession>
<dbReference type="RefSeq" id="WP_146292966.1">
    <property type="nucleotide sequence ID" value="NZ_SELH01000023.1"/>
</dbReference>
<dbReference type="AlphaFoldDB" id="A0A563DB98"/>
<gene>
    <name evidence="1" type="ORF">ETU09_07950</name>
</gene>